<keyword evidence="5" id="KW-0460">Magnesium</keyword>
<comment type="similarity">
    <text evidence="10 11">Belongs to the thiamine-phosphate synthase family.</text>
</comment>
<evidence type="ECO:0000256" key="8">
    <source>
        <dbReference type="ARBA" id="ARBA00047851"/>
    </source>
</evidence>
<feature type="domain" description="Thiamine phosphate synthase/TenI" evidence="13">
    <location>
        <begin position="9"/>
        <end position="186"/>
    </location>
</feature>
<protein>
    <recommendedName>
        <fullName evidence="10">Thiamine-phosphate synthase</fullName>
        <shortName evidence="10">TP synthase</shortName>
        <shortName evidence="10">TPS</shortName>
        <ecNumber evidence="10">2.5.1.3</ecNumber>
    </recommendedName>
    <alternativeName>
        <fullName evidence="10">Thiamine-phosphate pyrophosphorylase</fullName>
        <shortName evidence="10">TMP pyrophosphorylase</shortName>
        <shortName evidence="10">TMP-PPase</shortName>
    </alternativeName>
</protein>
<evidence type="ECO:0000256" key="1">
    <source>
        <dbReference type="ARBA" id="ARBA00001946"/>
    </source>
</evidence>
<comment type="catalytic activity">
    <reaction evidence="9 10 11">
        <text>2-[(2R,5Z)-2-carboxy-4-methylthiazol-5(2H)-ylidene]ethyl phosphate + 4-amino-2-methyl-5-(diphosphooxymethyl)pyrimidine + 2 H(+) = thiamine phosphate + CO2 + diphosphate</text>
        <dbReference type="Rhea" id="RHEA:47844"/>
        <dbReference type="ChEBI" id="CHEBI:15378"/>
        <dbReference type="ChEBI" id="CHEBI:16526"/>
        <dbReference type="ChEBI" id="CHEBI:33019"/>
        <dbReference type="ChEBI" id="CHEBI:37575"/>
        <dbReference type="ChEBI" id="CHEBI:57841"/>
        <dbReference type="ChEBI" id="CHEBI:62899"/>
        <dbReference type="EC" id="2.5.1.3"/>
    </reaction>
</comment>
<proteinExistence type="inferred from homology"/>
<feature type="binding site" evidence="10">
    <location>
        <begin position="134"/>
        <end position="136"/>
    </location>
    <ligand>
        <name>2-[(2R,5Z)-2-carboxy-4-methylthiazol-5(2H)-ylidene]ethyl phosphate</name>
        <dbReference type="ChEBI" id="CHEBI:62899"/>
    </ligand>
</feature>
<dbReference type="SUPFAM" id="SSF51391">
    <property type="entry name" value="Thiamin phosphate synthase"/>
    <property type="match status" value="1"/>
</dbReference>
<evidence type="ECO:0000256" key="2">
    <source>
        <dbReference type="ARBA" id="ARBA00005165"/>
    </source>
</evidence>
<evidence type="ECO:0000256" key="6">
    <source>
        <dbReference type="ARBA" id="ARBA00022977"/>
    </source>
</evidence>
<evidence type="ECO:0000256" key="10">
    <source>
        <dbReference type="HAMAP-Rule" id="MF_00097"/>
    </source>
</evidence>
<comment type="catalytic activity">
    <reaction evidence="7 10 11">
        <text>4-methyl-5-(2-phosphooxyethyl)-thiazole + 4-amino-2-methyl-5-(diphosphooxymethyl)pyrimidine + H(+) = thiamine phosphate + diphosphate</text>
        <dbReference type="Rhea" id="RHEA:22328"/>
        <dbReference type="ChEBI" id="CHEBI:15378"/>
        <dbReference type="ChEBI" id="CHEBI:33019"/>
        <dbReference type="ChEBI" id="CHEBI:37575"/>
        <dbReference type="ChEBI" id="CHEBI:57841"/>
        <dbReference type="ChEBI" id="CHEBI:58296"/>
        <dbReference type="EC" id="2.5.1.3"/>
    </reaction>
</comment>
<evidence type="ECO:0000256" key="12">
    <source>
        <dbReference type="RuleBase" id="RU004253"/>
    </source>
</evidence>
<comment type="caution">
    <text evidence="10">Lacks conserved residue(s) required for the propagation of feature annotation.</text>
</comment>
<accession>A0ABS4DQB9</accession>
<sequence>MHPFPSRGVYAITNGPRNDLLDVTREALAGGARMLQYRDLGHDHARRHAEAHALKRLCDEYGIPLLINGDAALAQAVGAAGVHIGETAEELAGARERLGPQAVIGVSCFDSLERAQSMAKAGADYVSFGAFFPSPTLPHARMAPLELLRQSAALGVPRVAIGGITPENGVALVAAGADHLAAISAVFDAADVRAATRRLGDLYRFLSDESHP</sequence>
<dbReference type="PANTHER" id="PTHR20857">
    <property type="entry name" value="THIAMINE-PHOSPHATE PYROPHOSPHORYLASE"/>
    <property type="match status" value="1"/>
</dbReference>
<evidence type="ECO:0000256" key="11">
    <source>
        <dbReference type="RuleBase" id="RU003826"/>
    </source>
</evidence>
<gene>
    <name evidence="10" type="primary">thiE</name>
    <name evidence="14" type="ORF">J7I44_13210</name>
</gene>
<comment type="catalytic activity">
    <reaction evidence="8 10 11">
        <text>2-(2-carboxy-4-methylthiazol-5-yl)ethyl phosphate + 4-amino-2-methyl-5-(diphosphooxymethyl)pyrimidine + 2 H(+) = thiamine phosphate + CO2 + diphosphate</text>
        <dbReference type="Rhea" id="RHEA:47848"/>
        <dbReference type="ChEBI" id="CHEBI:15378"/>
        <dbReference type="ChEBI" id="CHEBI:16526"/>
        <dbReference type="ChEBI" id="CHEBI:33019"/>
        <dbReference type="ChEBI" id="CHEBI:37575"/>
        <dbReference type="ChEBI" id="CHEBI:57841"/>
        <dbReference type="ChEBI" id="CHEBI:62890"/>
        <dbReference type="EC" id="2.5.1.3"/>
    </reaction>
</comment>
<dbReference type="EC" id="2.5.1.3" evidence="10"/>
<dbReference type="PANTHER" id="PTHR20857:SF15">
    <property type="entry name" value="THIAMINE-PHOSPHATE SYNTHASE"/>
    <property type="match status" value="1"/>
</dbReference>
<dbReference type="CDD" id="cd00564">
    <property type="entry name" value="TMP_TenI"/>
    <property type="match status" value="1"/>
</dbReference>
<feature type="binding site" evidence="10">
    <location>
        <position position="68"/>
    </location>
    <ligand>
        <name>4-amino-2-methyl-5-(diphosphooxymethyl)pyrimidine</name>
        <dbReference type="ChEBI" id="CHEBI:57841"/>
    </ligand>
</feature>
<name>A0ABS4DQB9_9GAMM</name>
<dbReference type="InterPro" id="IPR013785">
    <property type="entry name" value="Aldolase_TIM"/>
</dbReference>
<dbReference type="InterPro" id="IPR034291">
    <property type="entry name" value="TMP_synthase"/>
</dbReference>
<keyword evidence="15" id="KW-1185">Reference proteome</keyword>
<feature type="binding site" evidence="10">
    <location>
        <position position="163"/>
    </location>
    <ligand>
        <name>2-[(2R,5Z)-2-carboxy-4-methylthiazol-5(2H)-ylidene]ethyl phosphate</name>
        <dbReference type="ChEBI" id="CHEBI:62899"/>
    </ligand>
</feature>
<comment type="pathway">
    <text evidence="2 10 12">Cofactor biosynthesis; thiamine diphosphate biosynthesis; thiamine phosphate from 4-amino-2-methyl-5-diphosphomethylpyrimidine and 4-methyl-5-(2-phosphoethyl)-thiazole: step 1/1.</text>
</comment>
<feature type="binding site" evidence="10">
    <location>
        <begin position="183"/>
        <end position="184"/>
    </location>
    <ligand>
        <name>2-[(2R,5Z)-2-carboxy-4-methylthiazol-5(2H)-ylidene]ethyl phosphate</name>
        <dbReference type="ChEBI" id="CHEBI:62899"/>
    </ligand>
</feature>
<comment type="cofactor">
    <cofactor evidence="1">
        <name>Mg(2+)</name>
        <dbReference type="ChEBI" id="CHEBI:18420"/>
    </cofactor>
</comment>
<dbReference type="NCBIfam" id="TIGR00693">
    <property type="entry name" value="thiE"/>
    <property type="match status" value="1"/>
</dbReference>
<evidence type="ECO:0000313" key="15">
    <source>
        <dbReference type="Proteomes" id="UP000823790"/>
    </source>
</evidence>
<dbReference type="InterPro" id="IPR022998">
    <property type="entry name" value="ThiamineP_synth_TenI"/>
</dbReference>
<evidence type="ECO:0000256" key="7">
    <source>
        <dbReference type="ARBA" id="ARBA00047334"/>
    </source>
</evidence>
<dbReference type="Pfam" id="PF02581">
    <property type="entry name" value="TMP-TENI"/>
    <property type="match status" value="1"/>
</dbReference>
<dbReference type="Proteomes" id="UP000823790">
    <property type="component" value="Unassembled WGS sequence"/>
</dbReference>
<dbReference type="HAMAP" id="MF_00097">
    <property type="entry name" value="TMP_synthase"/>
    <property type="match status" value="1"/>
</dbReference>
<dbReference type="EMBL" id="JAGJRS010000026">
    <property type="protein sequence ID" value="MBP1475266.1"/>
    <property type="molecule type" value="Genomic_DNA"/>
</dbReference>
<keyword evidence="3 10" id="KW-0808">Transferase</keyword>
<evidence type="ECO:0000256" key="9">
    <source>
        <dbReference type="ARBA" id="ARBA00047883"/>
    </source>
</evidence>
<keyword evidence="4" id="KW-0479">Metal-binding</keyword>
<evidence type="ECO:0000313" key="14">
    <source>
        <dbReference type="EMBL" id="MBP1475266.1"/>
    </source>
</evidence>
<organism evidence="14 15">
    <name type="scientific">Frateuria flava</name>
    <dbReference type="NCBI Taxonomy" id="2821489"/>
    <lineage>
        <taxon>Bacteria</taxon>
        <taxon>Pseudomonadati</taxon>
        <taxon>Pseudomonadota</taxon>
        <taxon>Gammaproteobacteria</taxon>
        <taxon>Lysobacterales</taxon>
        <taxon>Rhodanobacteraceae</taxon>
        <taxon>Frateuria</taxon>
    </lineage>
</organism>
<evidence type="ECO:0000259" key="13">
    <source>
        <dbReference type="Pfam" id="PF02581"/>
    </source>
</evidence>
<comment type="function">
    <text evidence="10">Condenses 4-methyl-5-(beta-hydroxyethyl)thiazole monophosphate (THZ-P) and 2-methyl-4-amino-5-hydroxymethyl pyrimidine pyrophosphate (HMP-PP) to form thiamine monophosphate (TMP).</text>
</comment>
<comment type="caution">
    <text evidence="14">The sequence shown here is derived from an EMBL/GenBank/DDBJ whole genome shotgun (WGS) entry which is preliminary data.</text>
</comment>
<dbReference type="InterPro" id="IPR036206">
    <property type="entry name" value="ThiamineP_synth_sf"/>
</dbReference>
<dbReference type="Gene3D" id="3.20.20.70">
    <property type="entry name" value="Aldolase class I"/>
    <property type="match status" value="1"/>
</dbReference>
<evidence type="ECO:0000256" key="3">
    <source>
        <dbReference type="ARBA" id="ARBA00022679"/>
    </source>
</evidence>
<evidence type="ECO:0000256" key="5">
    <source>
        <dbReference type="ARBA" id="ARBA00022842"/>
    </source>
</evidence>
<feature type="binding site" evidence="10">
    <location>
        <position position="107"/>
    </location>
    <ligand>
        <name>4-amino-2-methyl-5-(diphosphooxymethyl)pyrimidine</name>
        <dbReference type="ChEBI" id="CHEBI:57841"/>
    </ligand>
</feature>
<dbReference type="RefSeq" id="WP_209621667.1">
    <property type="nucleotide sequence ID" value="NZ_JAGJRS010000026.1"/>
</dbReference>
<keyword evidence="6 10" id="KW-0784">Thiamine biosynthesis</keyword>
<dbReference type="GO" id="GO:0004789">
    <property type="term" value="F:thiamine-phosphate diphosphorylase activity"/>
    <property type="evidence" value="ECO:0007669"/>
    <property type="project" value="UniProtKB-EC"/>
</dbReference>
<reference evidence="14 15" key="1">
    <citation type="submission" date="2021-04" db="EMBL/GenBank/DDBJ databases">
        <authorList>
            <person name="Huq M.A."/>
        </authorList>
    </citation>
    <scope>NUCLEOTIDE SEQUENCE [LARGE SCALE GENOMIC DNA]</scope>
    <source>
        <strain evidence="14 15">MAH-13</strain>
    </source>
</reference>
<evidence type="ECO:0000256" key="4">
    <source>
        <dbReference type="ARBA" id="ARBA00022723"/>
    </source>
</evidence>